<proteinExistence type="predicted"/>
<comment type="caution">
    <text evidence="2">The sequence shown here is derived from an EMBL/GenBank/DDBJ whole genome shotgun (WGS) entry which is preliminary data.</text>
</comment>
<keyword evidence="2" id="KW-0808">Transferase</keyword>
<dbReference type="Proteomes" id="UP001239445">
    <property type="component" value="Unassembled WGS sequence"/>
</dbReference>
<sequence length="238" mass="26191">MEEQVNRLVDKAWHKFLETPPERRLLIAIGGIPGSGKTTLSQIIAATLNARHAASHPGEPPIAAFVPMDGYHLSRAQLDAFPDPAAAHFRRGAEFTFDGPGFLDLVRALRNPLSPGSGTIYAPSFDHAAKDPKPDDIPVEPTQRIVVFEGNYLLLDRAPWSEAAALMDLRWFVEVDRDVARVRLARRHVAAGLVATLEDGDRRAVENDLVNGDEVLQLRVADVDEVVTSREDGSWVHV</sequence>
<reference evidence="2" key="1">
    <citation type="submission" date="2023-06" db="EMBL/GenBank/DDBJ databases">
        <title>Genome-scale phylogeny and comparative genomics of the fungal order Sordariales.</title>
        <authorList>
            <consortium name="Lawrence Berkeley National Laboratory"/>
            <person name="Hensen N."/>
            <person name="Bonometti L."/>
            <person name="Westerberg I."/>
            <person name="Brannstrom I.O."/>
            <person name="Guillou S."/>
            <person name="Cros-Aarteil S."/>
            <person name="Calhoun S."/>
            <person name="Haridas S."/>
            <person name="Kuo A."/>
            <person name="Mondo S."/>
            <person name="Pangilinan J."/>
            <person name="Riley R."/>
            <person name="Labutti K."/>
            <person name="Andreopoulos B."/>
            <person name="Lipzen A."/>
            <person name="Chen C."/>
            <person name="Yanf M."/>
            <person name="Daum C."/>
            <person name="Ng V."/>
            <person name="Clum A."/>
            <person name="Steindorff A."/>
            <person name="Ohm R."/>
            <person name="Martin F."/>
            <person name="Silar P."/>
            <person name="Natvig D."/>
            <person name="Lalanne C."/>
            <person name="Gautier V."/>
            <person name="Ament-Velasquez S.L."/>
            <person name="Kruys A."/>
            <person name="Hutchinson M.I."/>
            <person name="Powell A.J."/>
            <person name="Barry K."/>
            <person name="Miller A.N."/>
            <person name="Grigoriev I.V."/>
            <person name="Debuchy R."/>
            <person name="Gladieux P."/>
            <person name="Thoren M.H."/>
            <person name="Johannesson H."/>
        </authorList>
    </citation>
    <scope>NUCLEOTIDE SEQUENCE</scope>
    <source>
        <strain evidence="2">PSN4</strain>
    </source>
</reference>
<dbReference type="InterPro" id="IPR027417">
    <property type="entry name" value="P-loop_NTPase"/>
</dbReference>
<evidence type="ECO:0000313" key="2">
    <source>
        <dbReference type="EMBL" id="KAK1760604.1"/>
    </source>
</evidence>
<dbReference type="AlphaFoldDB" id="A0AAJ0FG47"/>
<keyword evidence="3" id="KW-1185">Reference proteome</keyword>
<dbReference type="GO" id="GO:0016301">
    <property type="term" value="F:kinase activity"/>
    <property type="evidence" value="ECO:0007669"/>
    <property type="project" value="UniProtKB-KW"/>
</dbReference>
<feature type="domain" description="Phosphoribulokinase/uridine kinase" evidence="1">
    <location>
        <begin position="26"/>
        <end position="183"/>
    </location>
</feature>
<keyword evidence="2" id="KW-0418">Kinase</keyword>
<dbReference type="Pfam" id="PF00485">
    <property type="entry name" value="PRK"/>
    <property type="match status" value="1"/>
</dbReference>
<dbReference type="Gene3D" id="3.40.50.300">
    <property type="entry name" value="P-loop containing nucleotide triphosphate hydrolases"/>
    <property type="match status" value="2"/>
</dbReference>
<accession>A0AAJ0FG47</accession>
<dbReference type="PANTHER" id="PTHR10285">
    <property type="entry name" value="URIDINE KINASE"/>
    <property type="match status" value="1"/>
</dbReference>
<dbReference type="SUPFAM" id="SSF52540">
    <property type="entry name" value="P-loop containing nucleoside triphosphate hydrolases"/>
    <property type="match status" value="1"/>
</dbReference>
<organism evidence="2 3">
    <name type="scientific">Echria macrotheca</name>
    <dbReference type="NCBI Taxonomy" id="438768"/>
    <lineage>
        <taxon>Eukaryota</taxon>
        <taxon>Fungi</taxon>
        <taxon>Dikarya</taxon>
        <taxon>Ascomycota</taxon>
        <taxon>Pezizomycotina</taxon>
        <taxon>Sordariomycetes</taxon>
        <taxon>Sordariomycetidae</taxon>
        <taxon>Sordariales</taxon>
        <taxon>Schizotheciaceae</taxon>
        <taxon>Echria</taxon>
    </lineage>
</organism>
<protein>
    <submittedName>
        <fullName evidence="2">ATP-dependent kinase</fullName>
    </submittedName>
</protein>
<name>A0AAJ0FG47_9PEZI</name>
<dbReference type="GO" id="GO:0005524">
    <property type="term" value="F:ATP binding"/>
    <property type="evidence" value="ECO:0007669"/>
    <property type="project" value="InterPro"/>
</dbReference>
<evidence type="ECO:0000313" key="3">
    <source>
        <dbReference type="Proteomes" id="UP001239445"/>
    </source>
</evidence>
<gene>
    <name evidence="2" type="ORF">QBC47DRAFT_367641</name>
</gene>
<evidence type="ECO:0000259" key="1">
    <source>
        <dbReference type="Pfam" id="PF00485"/>
    </source>
</evidence>
<dbReference type="EMBL" id="MU839827">
    <property type="protein sequence ID" value="KAK1760604.1"/>
    <property type="molecule type" value="Genomic_DNA"/>
</dbReference>
<dbReference type="InterPro" id="IPR006083">
    <property type="entry name" value="PRK/URK"/>
</dbReference>